<dbReference type="NCBIfam" id="TIGR01695">
    <property type="entry name" value="murJ_mviN"/>
    <property type="match status" value="1"/>
</dbReference>
<evidence type="ECO:0000313" key="10">
    <source>
        <dbReference type="EMBL" id="GEL26923.1"/>
    </source>
</evidence>
<feature type="compositionally biased region" description="Polar residues" evidence="8">
    <location>
        <begin position="96"/>
        <end position="105"/>
    </location>
</feature>
<evidence type="ECO:0000256" key="1">
    <source>
        <dbReference type="ARBA" id="ARBA00004651"/>
    </source>
</evidence>
<evidence type="ECO:0000256" key="8">
    <source>
        <dbReference type="SAM" id="MobiDB-lite"/>
    </source>
</evidence>
<accession>A0A511DRT2</accession>
<feature type="compositionally biased region" description="Basic and acidic residues" evidence="8">
    <location>
        <begin position="120"/>
        <end position="153"/>
    </location>
</feature>
<feature type="transmembrane region" description="Helical" evidence="9">
    <location>
        <begin position="871"/>
        <end position="893"/>
    </location>
</feature>
<dbReference type="GO" id="GO:0015648">
    <property type="term" value="F:lipid-linked peptidoglycan transporter activity"/>
    <property type="evidence" value="ECO:0007669"/>
    <property type="project" value="TreeGrafter"/>
</dbReference>
<gene>
    <name evidence="10" type="ORF">PSU4_58770</name>
</gene>
<keyword evidence="6 9" id="KW-1133">Transmembrane helix</keyword>
<reference evidence="10 11" key="1">
    <citation type="submission" date="2019-07" db="EMBL/GenBank/DDBJ databases">
        <title>Whole genome shotgun sequence of Pseudonocardia sulfidoxydans NBRC 16205.</title>
        <authorList>
            <person name="Hosoyama A."/>
            <person name="Uohara A."/>
            <person name="Ohji S."/>
            <person name="Ichikawa N."/>
        </authorList>
    </citation>
    <scope>NUCLEOTIDE SEQUENCE [LARGE SCALE GENOMIC DNA]</scope>
    <source>
        <strain evidence="10 11">NBRC 16205</strain>
    </source>
</reference>
<evidence type="ECO:0008006" key="12">
    <source>
        <dbReference type="Google" id="ProtNLM"/>
    </source>
</evidence>
<feature type="transmembrane region" description="Helical" evidence="9">
    <location>
        <begin position="539"/>
        <end position="558"/>
    </location>
</feature>
<keyword evidence="5" id="KW-0573">Peptidoglycan synthesis</keyword>
<evidence type="ECO:0000256" key="7">
    <source>
        <dbReference type="ARBA" id="ARBA00023136"/>
    </source>
</evidence>
<feature type="compositionally biased region" description="Pro residues" evidence="8">
    <location>
        <begin position="215"/>
        <end position="229"/>
    </location>
</feature>
<feature type="transmembrane region" description="Helical" evidence="9">
    <location>
        <begin position="646"/>
        <end position="668"/>
    </location>
</feature>
<feature type="compositionally biased region" description="Low complexity" evidence="8">
    <location>
        <begin position="190"/>
        <end position="214"/>
    </location>
</feature>
<feature type="compositionally biased region" description="Pro residues" evidence="8">
    <location>
        <begin position="80"/>
        <end position="90"/>
    </location>
</feature>
<feature type="transmembrane region" description="Helical" evidence="9">
    <location>
        <begin position="846"/>
        <end position="865"/>
    </location>
</feature>
<feature type="transmembrane region" description="Helical" evidence="9">
    <location>
        <begin position="500"/>
        <end position="519"/>
    </location>
</feature>
<feature type="compositionally biased region" description="Pro residues" evidence="8">
    <location>
        <begin position="1"/>
        <end position="16"/>
    </location>
</feature>
<evidence type="ECO:0000256" key="6">
    <source>
        <dbReference type="ARBA" id="ARBA00022989"/>
    </source>
</evidence>
<keyword evidence="2" id="KW-1003">Cell membrane</keyword>
<keyword evidence="7 9" id="KW-0472">Membrane</keyword>
<evidence type="ECO:0000256" key="2">
    <source>
        <dbReference type="ARBA" id="ARBA00022475"/>
    </source>
</evidence>
<proteinExistence type="predicted"/>
<name>A0A511DRT2_9PSEU</name>
<feature type="transmembrane region" description="Helical" evidence="9">
    <location>
        <begin position="775"/>
        <end position="798"/>
    </location>
</feature>
<dbReference type="EMBL" id="BJVJ01000123">
    <property type="protein sequence ID" value="GEL26923.1"/>
    <property type="molecule type" value="Genomic_DNA"/>
</dbReference>
<evidence type="ECO:0000256" key="3">
    <source>
        <dbReference type="ARBA" id="ARBA00022692"/>
    </source>
</evidence>
<feature type="compositionally biased region" description="Low complexity" evidence="8">
    <location>
        <begin position="261"/>
        <end position="278"/>
    </location>
</feature>
<dbReference type="GO" id="GO:0034204">
    <property type="term" value="P:lipid translocation"/>
    <property type="evidence" value="ECO:0007669"/>
    <property type="project" value="TreeGrafter"/>
</dbReference>
<comment type="subcellular location">
    <subcellularLocation>
        <location evidence="1">Cell membrane</location>
        <topology evidence="1">Multi-pass membrane protein</topology>
    </subcellularLocation>
</comment>
<feature type="transmembrane region" description="Helical" evidence="9">
    <location>
        <begin position="810"/>
        <end position="834"/>
    </location>
</feature>
<dbReference type="InterPro" id="IPR004268">
    <property type="entry name" value="MurJ"/>
</dbReference>
<keyword evidence="11" id="KW-1185">Reference proteome</keyword>
<feature type="compositionally biased region" description="Basic and acidic residues" evidence="8">
    <location>
        <begin position="22"/>
        <end position="31"/>
    </location>
</feature>
<evidence type="ECO:0000256" key="4">
    <source>
        <dbReference type="ARBA" id="ARBA00022960"/>
    </source>
</evidence>
<evidence type="ECO:0000313" key="11">
    <source>
        <dbReference type="Proteomes" id="UP000321685"/>
    </source>
</evidence>
<dbReference type="PANTHER" id="PTHR47019:SF1">
    <property type="entry name" value="LIPID II FLIPPASE MURJ"/>
    <property type="match status" value="1"/>
</dbReference>
<dbReference type="Proteomes" id="UP000321685">
    <property type="component" value="Unassembled WGS sequence"/>
</dbReference>
<dbReference type="CDD" id="cd13123">
    <property type="entry name" value="MATE_MurJ_like"/>
    <property type="match status" value="1"/>
</dbReference>
<sequence>MRDEPSPVPVTEPHPGGPVADDDAHPRRDPRATTTDVDDGRSAEPGQVFRDPGPAPGPPDPGPPTAIVGPQRPGDDDPRPPAPEGLPPGATPLAPQSQVGRSSAQLPAVAPSPRPPAGPDGRHDAGAREPGRDDRDTAGPGRHETEVPRRDARPGPYPVGDPRRALWPGGAGQQTQGRRDPQQGPPQQGPPQGSGRQGSPPQSGQAPAPGRQGPRPAPPSPRRPGPGQPVPGTAGPAPQVPGRAGPMPGAGRQGPPPGPGIPVNGPGMPVNGPGIPVNSPGPPVNSPGGRAAPGRPGSHRHDPRDPDSPPDPGPVPPPWQRGPGAVPPGAVPPGAVPAGALPTTPLVRGADLPTLRAQPMPGGLSPDQAPTQLFSGAALRAAAAQDEAAMQTRIVSGTGVRAALRAGAEPGTQAYPWLGDSPTELIPAITDDTELLTRPEAPAPAQQPKGRSLGRSTGMMAIASLVSRVTGFLRQIVLVAVLSLGIVNSSYTVANTLPNIVYELLLGGVLSSVMIPLLVRAQRDDADGGAAYTRKLLTVAGAALLVATIVAMLSAGLLTRLYLGGETTATANLELATAFAWLLLPQIFFYGIGALFGAVLNSKGVFGPFAWAPVLNNVVVLVVLGVYVLVPGEISLDPVEMGNAKLLVLGIGTSLGIAVQALILLPALRRVGVSFTPLWGWDPRLRSAGGLALWVIGYVLIGQAGYIVTTRVAAAADGGAVAIYSNAWLLLQVPYGVLGVSLLTALMPRMSKAAAEGRIDDVVIDLSLGSRLSTVFLVPISALLTVFGTEVGVALFSLGHGDRDGGASTLGAALAVSAFGLLPYAVTLLQLRVFYALTDSRTPTMIQLVIVVAKIPMLLLCPVLLPPEKVVLGLAAANSLSFVIGAIVGQWLLARRLGHVATGEVLRTIGTTALSSVVGAIVAYGVVLGIGHLFGGWGSGAGGAWAQLVLALVVAAPVMLAMLWVFRQRELEPVWRRLGGSRARTRA</sequence>
<feature type="transmembrane region" description="Helical" evidence="9">
    <location>
        <begin position="728"/>
        <end position="748"/>
    </location>
</feature>
<feature type="transmembrane region" description="Helical" evidence="9">
    <location>
        <begin position="476"/>
        <end position="494"/>
    </location>
</feature>
<feature type="compositionally biased region" description="Low complexity" evidence="8">
    <location>
        <begin position="241"/>
        <end position="250"/>
    </location>
</feature>
<dbReference type="InterPro" id="IPR051050">
    <property type="entry name" value="Lipid_II_flippase_MurJ/MviN"/>
</dbReference>
<dbReference type="Pfam" id="PF03023">
    <property type="entry name" value="MurJ"/>
    <property type="match status" value="1"/>
</dbReference>
<dbReference type="GO" id="GO:0005886">
    <property type="term" value="C:plasma membrane"/>
    <property type="evidence" value="ECO:0007669"/>
    <property type="project" value="UniProtKB-SubCell"/>
</dbReference>
<evidence type="ECO:0000256" key="5">
    <source>
        <dbReference type="ARBA" id="ARBA00022984"/>
    </source>
</evidence>
<feature type="compositionally biased region" description="Low complexity" evidence="8">
    <location>
        <begin position="286"/>
        <end position="296"/>
    </location>
</feature>
<feature type="transmembrane region" description="Helical" evidence="9">
    <location>
        <begin position="905"/>
        <end position="932"/>
    </location>
</feature>
<keyword evidence="4" id="KW-0133">Cell shape</keyword>
<feature type="transmembrane region" description="Helical" evidence="9">
    <location>
        <begin position="609"/>
        <end position="630"/>
    </location>
</feature>
<keyword evidence="3 9" id="KW-0812">Transmembrane</keyword>
<dbReference type="PRINTS" id="PR01806">
    <property type="entry name" value="VIRFACTRMVIN"/>
</dbReference>
<dbReference type="GO" id="GO:0008360">
    <property type="term" value="P:regulation of cell shape"/>
    <property type="evidence" value="ECO:0007669"/>
    <property type="project" value="UniProtKB-KW"/>
</dbReference>
<dbReference type="AlphaFoldDB" id="A0A511DRT2"/>
<feature type="compositionally biased region" description="Pro residues" evidence="8">
    <location>
        <begin position="53"/>
        <end position="64"/>
    </location>
</feature>
<feature type="region of interest" description="Disordered" evidence="8">
    <location>
        <begin position="1"/>
        <end position="347"/>
    </location>
</feature>
<feature type="compositionally biased region" description="Pro residues" evidence="8">
    <location>
        <begin position="309"/>
        <end position="335"/>
    </location>
</feature>
<feature type="transmembrane region" description="Helical" evidence="9">
    <location>
        <begin position="688"/>
        <end position="708"/>
    </location>
</feature>
<protein>
    <recommendedName>
        <fullName evidence="12">Lipid II flippase MurJ</fullName>
    </recommendedName>
</protein>
<dbReference type="GO" id="GO:0009252">
    <property type="term" value="P:peptidoglycan biosynthetic process"/>
    <property type="evidence" value="ECO:0007669"/>
    <property type="project" value="UniProtKB-KW"/>
</dbReference>
<organism evidence="10 11">
    <name type="scientific">Pseudonocardia sulfidoxydans NBRC 16205</name>
    <dbReference type="NCBI Taxonomy" id="1223511"/>
    <lineage>
        <taxon>Bacteria</taxon>
        <taxon>Bacillati</taxon>
        <taxon>Actinomycetota</taxon>
        <taxon>Actinomycetes</taxon>
        <taxon>Pseudonocardiales</taxon>
        <taxon>Pseudonocardiaceae</taxon>
        <taxon>Pseudonocardia</taxon>
    </lineage>
</organism>
<dbReference type="PANTHER" id="PTHR47019">
    <property type="entry name" value="LIPID II FLIPPASE MURJ"/>
    <property type="match status" value="1"/>
</dbReference>
<feature type="transmembrane region" description="Helical" evidence="9">
    <location>
        <begin position="578"/>
        <end position="600"/>
    </location>
</feature>
<comment type="caution">
    <text evidence="10">The sequence shown here is derived from an EMBL/GenBank/DDBJ whole genome shotgun (WGS) entry which is preliminary data.</text>
</comment>
<feature type="transmembrane region" description="Helical" evidence="9">
    <location>
        <begin position="944"/>
        <end position="966"/>
    </location>
</feature>
<evidence type="ECO:0000256" key="9">
    <source>
        <dbReference type="SAM" id="Phobius"/>
    </source>
</evidence>